<dbReference type="InterPro" id="IPR036013">
    <property type="entry name" value="Band_7/SPFH_dom_sf"/>
</dbReference>
<dbReference type="PATRIC" id="fig|59750.3.peg.6838"/>
<gene>
    <name evidence="3" type="ORF">AFM11_13710</name>
</gene>
<keyword evidence="3" id="KW-0378">Hydrolase</keyword>
<dbReference type="PANTHER" id="PTHR10264">
    <property type="entry name" value="BAND 7 PROTEIN-RELATED"/>
    <property type="match status" value="1"/>
</dbReference>
<keyword evidence="4" id="KW-1185">Reference proteome</keyword>
<evidence type="ECO:0000313" key="4">
    <source>
        <dbReference type="Proteomes" id="UP000070612"/>
    </source>
</evidence>
<dbReference type="InterPro" id="IPR001107">
    <property type="entry name" value="Band_7"/>
</dbReference>
<evidence type="ECO:0000256" key="1">
    <source>
        <dbReference type="ARBA" id="ARBA00008164"/>
    </source>
</evidence>
<feature type="domain" description="Band 7" evidence="2">
    <location>
        <begin position="3"/>
        <end position="160"/>
    </location>
</feature>
<dbReference type="SMART" id="SM00244">
    <property type="entry name" value="PHB"/>
    <property type="match status" value="1"/>
</dbReference>
<accession>A0A132PNA4</accession>
<proteinExistence type="inferred from homology"/>
<dbReference type="SUPFAM" id="SSF117892">
    <property type="entry name" value="Band 7/SPFH domain"/>
    <property type="match status" value="1"/>
</dbReference>
<protein>
    <submittedName>
        <fullName evidence="3">Membrane protease subunit, stomatin/prohibitin-like protein</fullName>
    </submittedName>
</protein>
<dbReference type="Pfam" id="PF01145">
    <property type="entry name" value="Band_7"/>
    <property type="match status" value="1"/>
</dbReference>
<evidence type="ECO:0000313" key="3">
    <source>
        <dbReference type="EMBL" id="KWX23816.1"/>
    </source>
</evidence>
<dbReference type="GO" id="GO:0008233">
    <property type="term" value="F:peptidase activity"/>
    <property type="evidence" value="ECO:0007669"/>
    <property type="project" value="UniProtKB-KW"/>
</dbReference>
<sequence length="226" mass="23581">MFKNRITVTAGECALEYRDGTLARVLPPGRHRIARDAAVVRVEMREQVLTLAPQEVLTSDAVSLRITVALRFAVTDAATYTEAAADPMAAVYLAAQIALRDNVSGMTAEEVMQRSARVDAAAITAAAAAAGARTGVAVTEVFVKDVIVPAEMRTAAMALATAKVNGAARLEAARAETAALRALANAGKLLDAHPALAQLRLIQHVPYGSKVVLSLGAPTDVASDPE</sequence>
<dbReference type="GO" id="GO:0006508">
    <property type="term" value="P:proteolysis"/>
    <property type="evidence" value="ECO:0007669"/>
    <property type="project" value="UniProtKB-KW"/>
</dbReference>
<dbReference type="STRING" id="59750.AWC31_03955"/>
<dbReference type="Gene3D" id="3.30.479.30">
    <property type="entry name" value="Band 7 domain"/>
    <property type="match status" value="1"/>
</dbReference>
<comment type="similarity">
    <text evidence="1">Belongs to the band 7/mec-2 family.</text>
</comment>
<keyword evidence="3" id="KW-0645">Protease</keyword>
<dbReference type="PRINTS" id="PR00721">
    <property type="entry name" value="STOMATIN"/>
</dbReference>
<dbReference type="PANTHER" id="PTHR10264:SF83">
    <property type="entry name" value="BLL5629 PROTEIN"/>
    <property type="match status" value="1"/>
</dbReference>
<dbReference type="CDD" id="cd13438">
    <property type="entry name" value="SPFH_eoslipins_u2"/>
    <property type="match status" value="1"/>
</dbReference>
<comment type="caution">
    <text evidence="3">The sequence shown here is derived from an EMBL/GenBank/DDBJ whole genome shotgun (WGS) entry which is preliminary data.</text>
</comment>
<reference evidence="3 4" key="1">
    <citation type="submission" date="2015-07" db="EMBL/GenBank/DDBJ databases">
        <title>A draft genome sequence of Mycobacterium wolinskyi.</title>
        <authorList>
            <person name="de Man T.J."/>
            <person name="Perry K.A."/>
            <person name="Coulliette A.D."/>
            <person name="Jensen B."/>
            <person name="Toney N.C."/>
            <person name="Limbago B.M."/>
            <person name="Noble-Wang J."/>
        </authorList>
    </citation>
    <scope>NUCLEOTIDE SEQUENCE [LARGE SCALE GENOMIC DNA]</scope>
    <source>
        <strain evidence="3 4">CDC_01</strain>
    </source>
</reference>
<dbReference type="GO" id="GO:0005886">
    <property type="term" value="C:plasma membrane"/>
    <property type="evidence" value="ECO:0007669"/>
    <property type="project" value="InterPro"/>
</dbReference>
<dbReference type="AlphaFoldDB" id="A0A132PNA4"/>
<organism evidence="3 4">
    <name type="scientific">Mycolicibacterium wolinskyi</name>
    <dbReference type="NCBI Taxonomy" id="59750"/>
    <lineage>
        <taxon>Bacteria</taxon>
        <taxon>Bacillati</taxon>
        <taxon>Actinomycetota</taxon>
        <taxon>Actinomycetes</taxon>
        <taxon>Mycobacteriales</taxon>
        <taxon>Mycobacteriaceae</taxon>
        <taxon>Mycolicibacterium</taxon>
    </lineage>
</organism>
<dbReference type="RefSeq" id="WP_067849481.1">
    <property type="nucleotide sequence ID" value="NZ_LGTW01000007.1"/>
</dbReference>
<dbReference type="EMBL" id="LGTW01000007">
    <property type="protein sequence ID" value="KWX23816.1"/>
    <property type="molecule type" value="Genomic_DNA"/>
</dbReference>
<dbReference type="InterPro" id="IPR043202">
    <property type="entry name" value="Band-7_stomatin-like"/>
</dbReference>
<evidence type="ECO:0000259" key="2">
    <source>
        <dbReference type="SMART" id="SM00244"/>
    </source>
</evidence>
<name>A0A132PNA4_9MYCO</name>
<dbReference type="Proteomes" id="UP000070612">
    <property type="component" value="Unassembled WGS sequence"/>
</dbReference>
<dbReference type="InterPro" id="IPR001972">
    <property type="entry name" value="Stomatin_HflK_fam"/>
</dbReference>